<gene>
    <name evidence="2" type="ORF">QBC34DRAFT_443920</name>
</gene>
<accession>A0AAV9G5L8</accession>
<reference evidence="2" key="1">
    <citation type="journal article" date="2023" name="Mol. Phylogenet. Evol.">
        <title>Genome-scale phylogeny and comparative genomics of the fungal order Sordariales.</title>
        <authorList>
            <person name="Hensen N."/>
            <person name="Bonometti L."/>
            <person name="Westerberg I."/>
            <person name="Brannstrom I.O."/>
            <person name="Guillou S."/>
            <person name="Cros-Aarteil S."/>
            <person name="Calhoun S."/>
            <person name="Haridas S."/>
            <person name="Kuo A."/>
            <person name="Mondo S."/>
            <person name="Pangilinan J."/>
            <person name="Riley R."/>
            <person name="LaButti K."/>
            <person name="Andreopoulos B."/>
            <person name="Lipzen A."/>
            <person name="Chen C."/>
            <person name="Yan M."/>
            <person name="Daum C."/>
            <person name="Ng V."/>
            <person name="Clum A."/>
            <person name="Steindorff A."/>
            <person name="Ohm R.A."/>
            <person name="Martin F."/>
            <person name="Silar P."/>
            <person name="Natvig D.O."/>
            <person name="Lalanne C."/>
            <person name="Gautier V."/>
            <person name="Ament-Velasquez S.L."/>
            <person name="Kruys A."/>
            <person name="Hutchinson M.I."/>
            <person name="Powell A.J."/>
            <person name="Barry K."/>
            <person name="Miller A.N."/>
            <person name="Grigoriev I.V."/>
            <person name="Debuchy R."/>
            <person name="Gladieux P."/>
            <person name="Hiltunen Thoren M."/>
            <person name="Johannesson H."/>
        </authorList>
    </citation>
    <scope>NUCLEOTIDE SEQUENCE</scope>
    <source>
        <strain evidence="2">PSN243</strain>
    </source>
</reference>
<evidence type="ECO:0000313" key="2">
    <source>
        <dbReference type="EMBL" id="KAK4442723.1"/>
    </source>
</evidence>
<sequence length="232" mass="25520">MGETNSPSASQPTTGEPPPDYELSVYTHRHTMLATVPIDIDPDVRGQVKIYLWSPPNVQEIYASSLSAKLLTTIDGLTSLGAFNIPNDRETGFQDKLSSLLAASTNQQLESETLSDFMGQINDALPGRDGRIEQFFSFPVFSDLPDNPLGDGTLCPVWKWSKPDGVYRKSGFWEHELSRTLEDGSWTGGKGVAIMLGLVSEQAFYTIALSELGWKFTRLERAEEVASRGGDL</sequence>
<evidence type="ECO:0000256" key="1">
    <source>
        <dbReference type="SAM" id="MobiDB-lite"/>
    </source>
</evidence>
<feature type="compositionally biased region" description="Polar residues" evidence="1">
    <location>
        <begin position="1"/>
        <end position="14"/>
    </location>
</feature>
<name>A0AAV9G5L8_9PEZI</name>
<evidence type="ECO:0000313" key="3">
    <source>
        <dbReference type="Proteomes" id="UP001321760"/>
    </source>
</evidence>
<protein>
    <submittedName>
        <fullName evidence="2">Uncharacterized protein</fullName>
    </submittedName>
</protein>
<keyword evidence="3" id="KW-1185">Reference proteome</keyword>
<proteinExistence type="predicted"/>
<organism evidence="2 3">
    <name type="scientific">Podospora aff. communis PSN243</name>
    <dbReference type="NCBI Taxonomy" id="3040156"/>
    <lineage>
        <taxon>Eukaryota</taxon>
        <taxon>Fungi</taxon>
        <taxon>Dikarya</taxon>
        <taxon>Ascomycota</taxon>
        <taxon>Pezizomycotina</taxon>
        <taxon>Sordariomycetes</taxon>
        <taxon>Sordariomycetidae</taxon>
        <taxon>Sordariales</taxon>
        <taxon>Podosporaceae</taxon>
        <taxon>Podospora</taxon>
    </lineage>
</organism>
<dbReference type="Proteomes" id="UP001321760">
    <property type="component" value="Unassembled WGS sequence"/>
</dbReference>
<dbReference type="EMBL" id="MU866008">
    <property type="protein sequence ID" value="KAK4442723.1"/>
    <property type="molecule type" value="Genomic_DNA"/>
</dbReference>
<reference evidence="2" key="2">
    <citation type="submission" date="2023-05" db="EMBL/GenBank/DDBJ databases">
        <authorList>
            <consortium name="Lawrence Berkeley National Laboratory"/>
            <person name="Steindorff A."/>
            <person name="Hensen N."/>
            <person name="Bonometti L."/>
            <person name="Westerberg I."/>
            <person name="Brannstrom I.O."/>
            <person name="Guillou S."/>
            <person name="Cros-Aarteil S."/>
            <person name="Calhoun S."/>
            <person name="Haridas S."/>
            <person name="Kuo A."/>
            <person name="Mondo S."/>
            <person name="Pangilinan J."/>
            <person name="Riley R."/>
            <person name="Labutti K."/>
            <person name="Andreopoulos B."/>
            <person name="Lipzen A."/>
            <person name="Chen C."/>
            <person name="Yanf M."/>
            <person name="Daum C."/>
            <person name="Ng V."/>
            <person name="Clum A."/>
            <person name="Ohm R."/>
            <person name="Martin F."/>
            <person name="Silar P."/>
            <person name="Natvig D."/>
            <person name="Lalanne C."/>
            <person name="Gautier V."/>
            <person name="Ament-Velasquez S.L."/>
            <person name="Kruys A."/>
            <person name="Hutchinson M.I."/>
            <person name="Powell A.J."/>
            <person name="Barry K."/>
            <person name="Miller A.N."/>
            <person name="Grigoriev I.V."/>
            <person name="Debuchy R."/>
            <person name="Gladieux P."/>
            <person name="Thoren M.H."/>
            <person name="Johannesson H."/>
        </authorList>
    </citation>
    <scope>NUCLEOTIDE SEQUENCE</scope>
    <source>
        <strain evidence="2">PSN243</strain>
    </source>
</reference>
<comment type="caution">
    <text evidence="2">The sequence shown here is derived from an EMBL/GenBank/DDBJ whole genome shotgun (WGS) entry which is preliminary data.</text>
</comment>
<feature type="region of interest" description="Disordered" evidence="1">
    <location>
        <begin position="1"/>
        <end position="20"/>
    </location>
</feature>
<dbReference type="AlphaFoldDB" id="A0AAV9G5L8"/>